<dbReference type="Proteomes" id="UP001238088">
    <property type="component" value="Unassembled WGS sequence"/>
</dbReference>
<reference evidence="1 2" key="1">
    <citation type="submission" date="2023-07" db="EMBL/GenBank/DDBJ databases">
        <title>Genomic Encyclopedia of Type Strains, Phase IV (KMG-IV): sequencing the most valuable type-strain genomes for metagenomic binning, comparative biology and taxonomic classification.</title>
        <authorList>
            <person name="Goeker M."/>
        </authorList>
    </citation>
    <scope>NUCLEOTIDE SEQUENCE [LARGE SCALE GENOMIC DNA]</scope>
    <source>
        <strain evidence="1 2">DSM 23494</strain>
    </source>
</reference>
<sequence length="139" mass="15793">MPDGLLIVGDAHCRFDPVFGQGISVAAMEATALMGMLDESKHTKPGFNQRFHTKASRIIATPWKMSSTAVFRHPKVIGNRKWTVPLLQRYSKRVYERSSDNRDTYTRLIKVMNLLQPSTHLLHPKVAKDILLKSHVQIT</sequence>
<organism evidence="1 2">
    <name type="scientific">Cytobacillus purgationiresistens</name>
    <dbReference type="NCBI Taxonomy" id="863449"/>
    <lineage>
        <taxon>Bacteria</taxon>
        <taxon>Bacillati</taxon>
        <taxon>Bacillota</taxon>
        <taxon>Bacilli</taxon>
        <taxon>Bacillales</taxon>
        <taxon>Bacillaceae</taxon>
        <taxon>Cytobacillus</taxon>
    </lineage>
</organism>
<dbReference type="InterPro" id="IPR036188">
    <property type="entry name" value="FAD/NAD-bd_sf"/>
</dbReference>
<keyword evidence="2" id="KW-1185">Reference proteome</keyword>
<dbReference type="SUPFAM" id="SSF51905">
    <property type="entry name" value="FAD/NAD(P)-binding domain"/>
    <property type="match status" value="1"/>
</dbReference>
<dbReference type="EMBL" id="JAUSUB010000007">
    <property type="protein sequence ID" value="MDQ0270280.1"/>
    <property type="molecule type" value="Genomic_DNA"/>
</dbReference>
<evidence type="ECO:0000313" key="2">
    <source>
        <dbReference type="Proteomes" id="UP001238088"/>
    </source>
</evidence>
<gene>
    <name evidence="1" type="ORF">J2S17_002155</name>
</gene>
<dbReference type="RefSeq" id="WP_307474557.1">
    <property type="nucleotide sequence ID" value="NZ_JAUSUB010000007.1"/>
</dbReference>
<accession>A0ABU0AG90</accession>
<name>A0ABU0AG90_9BACI</name>
<evidence type="ECO:0000313" key="1">
    <source>
        <dbReference type="EMBL" id="MDQ0270280.1"/>
    </source>
</evidence>
<proteinExistence type="predicted"/>
<comment type="caution">
    <text evidence="1">The sequence shown here is derived from an EMBL/GenBank/DDBJ whole genome shotgun (WGS) entry which is preliminary data.</text>
</comment>
<dbReference type="Gene3D" id="3.50.50.60">
    <property type="entry name" value="FAD/NAD(P)-binding domain"/>
    <property type="match status" value="1"/>
</dbReference>
<protein>
    <submittedName>
        <fullName evidence="1">2-polyprenyl-6-methoxyphenol hydroxylase-like FAD-dependent oxidoreductase</fullName>
    </submittedName>
</protein>